<protein>
    <submittedName>
        <fullName evidence="1">18202_t:CDS:1</fullName>
    </submittedName>
</protein>
<proteinExistence type="predicted"/>
<keyword evidence="2" id="KW-1185">Reference proteome</keyword>
<evidence type="ECO:0000313" key="1">
    <source>
        <dbReference type="EMBL" id="CAG8546840.1"/>
    </source>
</evidence>
<dbReference type="EMBL" id="CAJVPW010004895">
    <property type="protein sequence ID" value="CAG8546840.1"/>
    <property type="molecule type" value="Genomic_DNA"/>
</dbReference>
<gene>
    <name evidence="1" type="ORF">SPELUC_LOCUS5039</name>
</gene>
<accession>A0ACA9LSP0</accession>
<evidence type="ECO:0000313" key="2">
    <source>
        <dbReference type="Proteomes" id="UP000789366"/>
    </source>
</evidence>
<organism evidence="1 2">
    <name type="scientific">Cetraspora pellucida</name>
    <dbReference type="NCBI Taxonomy" id="1433469"/>
    <lineage>
        <taxon>Eukaryota</taxon>
        <taxon>Fungi</taxon>
        <taxon>Fungi incertae sedis</taxon>
        <taxon>Mucoromycota</taxon>
        <taxon>Glomeromycotina</taxon>
        <taxon>Glomeromycetes</taxon>
        <taxon>Diversisporales</taxon>
        <taxon>Gigasporaceae</taxon>
        <taxon>Cetraspora</taxon>
    </lineage>
</organism>
<dbReference type="Proteomes" id="UP000789366">
    <property type="component" value="Unassembled WGS sequence"/>
</dbReference>
<name>A0ACA9LSP0_9GLOM</name>
<comment type="caution">
    <text evidence="1">The sequence shown here is derived from an EMBL/GenBank/DDBJ whole genome shotgun (WGS) entry which is preliminary data.</text>
</comment>
<reference evidence="1" key="1">
    <citation type="submission" date="2021-06" db="EMBL/GenBank/DDBJ databases">
        <authorList>
            <person name="Kallberg Y."/>
            <person name="Tangrot J."/>
            <person name="Rosling A."/>
        </authorList>
    </citation>
    <scope>NUCLEOTIDE SEQUENCE</scope>
    <source>
        <strain evidence="1">28 12/20/2015</strain>
    </source>
</reference>
<sequence length="230" mass="25833">VWNFFNKDASVKSHCSEQCKECGAFWACAKPIDLEEHLALNCCNQAASQETIPGIESNKKKCKSAGAGIKQSQFARVAKIAGRLWTKMVGSKAKKGDLEILKAQLCDGIKDKLGSLSSLVVKLFSVHPNAASCEHIWSCCEWILGDQHNKLKTKNLESIVKIDSYLILNAKQELSYYEIKLTEEEIRAVFQNLALFFEDNEEEDFDDLNESENSRLEIPIIKESLQTSLI</sequence>
<feature type="non-terminal residue" evidence="1">
    <location>
        <position position="1"/>
    </location>
</feature>